<evidence type="ECO:0000313" key="3">
    <source>
        <dbReference type="EMBL" id="AUX41414.1"/>
    </source>
</evidence>
<dbReference type="GO" id="GO:0034338">
    <property type="term" value="F:short-chain carboxylesterase activity"/>
    <property type="evidence" value="ECO:0007669"/>
    <property type="project" value="TreeGrafter"/>
</dbReference>
<dbReference type="Gene3D" id="3.40.50.1820">
    <property type="entry name" value="alpha/beta hydrolase"/>
    <property type="match status" value="1"/>
</dbReference>
<dbReference type="InterPro" id="IPR000073">
    <property type="entry name" value="AB_hydrolase_1"/>
</dbReference>
<name>A0A2L0EQ50_SORCE</name>
<dbReference type="InterPro" id="IPR050960">
    <property type="entry name" value="AB_hydrolase_4_sf"/>
</dbReference>
<proteinExistence type="inferred from homology"/>
<dbReference type="AlphaFoldDB" id="A0A2L0EQ50"/>
<dbReference type="GO" id="GO:0047372">
    <property type="term" value="F:monoacylglycerol lipase activity"/>
    <property type="evidence" value="ECO:0007669"/>
    <property type="project" value="TreeGrafter"/>
</dbReference>
<dbReference type="Proteomes" id="UP000238348">
    <property type="component" value="Chromosome"/>
</dbReference>
<feature type="domain" description="AB hydrolase-1" evidence="2">
    <location>
        <begin position="58"/>
        <end position="276"/>
    </location>
</feature>
<evidence type="ECO:0000259" key="2">
    <source>
        <dbReference type="Pfam" id="PF00561"/>
    </source>
</evidence>
<dbReference type="EMBL" id="CP012673">
    <property type="protein sequence ID" value="AUX41414.1"/>
    <property type="molecule type" value="Genomic_DNA"/>
</dbReference>
<dbReference type="PANTHER" id="PTHR10794:SF63">
    <property type="entry name" value="ALPHA_BETA HYDROLASE 1, ISOFORM A"/>
    <property type="match status" value="1"/>
</dbReference>
<dbReference type="RefSeq" id="WP_104979647.1">
    <property type="nucleotide sequence ID" value="NZ_CP012673.1"/>
</dbReference>
<dbReference type="InterPro" id="IPR029058">
    <property type="entry name" value="AB_hydrolase_fold"/>
</dbReference>
<protein>
    <recommendedName>
        <fullName evidence="2">AB hydrolase-1 domain-containing protein</fullName>
    </recommendedName>
</protein>
<dbReference type="PANTHER" id="PTHR10794">
    <property type="entry name" value="ABHYDROLASE DOMAIN-CONTAINING PROTEIN"/>
    <property type="match status" value="1"/>
</dbReference>
<dbReference type="Pfam" id="PF00561">
    <property type="entry name" value="Abhydrolase_1"/>
    <property type="match status" value="1"/>
</dbReference>
<reference evidence="3 4" key="1">
    <citation type="submission" date="2015-09" db="EMBL/GenBank/DDBJ databases">
        <title>Sorangium comparison.</title>
        <authorList>
            <person name="Zaburannyi N."/>
            <person name="Bunk B."/>
            <person name="Overmann J."/>
            <person name="Mueller R."/>
        </authorList>
    </citation>
    <scope>NUCLEOTIDE SEQUENCE [LARGE SCALE GENOMIC DNA]</scope>
    <source>
        <strain evidence="3 4">So ce26</strain>
    </source>
</reference>
<sequence length="317" mass="34976">MQRILHGHFWTIAPWIKHQILAPPLPPSSPFTVHVDDATDGPVRLLGKIRHRDDTRSLLVVVHGLGGTVESHYVMEAAARAERAGLACLRLNLRGAGGDGAGIYHAGLFSDLHAAVTSPELDRYERVLVLGYSLGGHIALRYAASGAVDARVRAVAAICPPLDLERTVTAIDRPERWVYRRHVMSGLKEMYSAVASRRAVPLPLRDALAIRTIREWDRRIMTRWFGYESAEVYYARESAAPRLRDLAVPSLLVAAEADPMVPLDTVLPALEAHPRSPLLEVQWLRLGGHVGFPQTLSLGFGTVPGLESQVIHWLGRH</sequence>
<evidence type="ECO:0000313" key="4">
    <source>
        <dbReference type="Proteomes" id="UP000238348"/>
    </source>
</evidence>
<dbReference type="SUPFAM" id="SSF53474">
    <property type="entry name" value="alpha/beta-Hydrolases"/>
    <property type="match status" value="1"/>
</dbReference>
<evidence type="ECO:0000256" key="1">
    <source>
        <dbReference type="ARBA" id="ARBA00010884"/>
    </source>
</evidence>
<organism evidence="3 4">
    <name type="scientific">Sorangium cellulosum</name>
    <name type="common">Polyangium cellulosum</name>
    <dbReference type="NCBI Taxonomy" id="56"/>
    <lineage>
        <taxon>Bacteria</taxon>
        <taxon>Pseudomonadati</taxon>
        <taxon>Myxococcota</taxon>
        <taxon>Polyangia</taxon>
        <taxon>Polyangiales</taxon>
        <taxon>Polyangiaceae</taxon>
        <taxon>Sorangium</taxon>
    </lineage>
</organism>
<accession>A0A2L0EQ50</accession>
<gene>
    <name evidence="3" type="ORF">SOCE26_028260</name>
</gene>
<dbReference type="OrthoDB" id="5501925at2"/>
<comment type="similarity">
    <text evidence="1">Belongs to the AB hydrolase superfamily. AB hydrolase 4 family.</text>
</comment>